<feature type="transmembrane region" description="Helical" evidence="3">
    <location>
        <begin position="20"/>
        <end position="36"/>
    </location>
</feature>
<dbReference type="SUPFAM" id="SSF53335">
    <property type="entry name" value="S-adenosyl-L-methionine-dependent methyltransferases"/>
    <property type="match status" value="1"/>
</dbReference>
<dbReference type="AlphaFoldDB" id="A0AAD5H4Z5"/>
<evidence type="ECO:0000256" key="1">
    <source>
        <dbReference type="ARBA" id="ARBA00022603"/>
    </source>
</evidence>
<sequence>MAHPTSKPGRDDAQASNMSLWLWRVACLSMLIYIVATNSSSARTVVQQVQLATRASINEAAALEICAGKGWSAKPEAPPACPACECRCEAEACPQCPQCPPAPECPRCPAAPDAAALAAAKASANPPATTFCPWSASQSVFNGNAEMVSFGRNESVCADTIIYGYDMLFEYKKITLRLLWNGVWDFQVIQEVLWDVRPDVLIELGTNTGGGALALASVMQLIEQSTKGTPEYKRMRIITIDPNDFHNPWFPGLSCTKENPCKRPDTNPLWNEHVTFIQGLPTDASVLDRVRALLKQWGAKTVMVSEDSSHAYHHVMPNIQAYKQFVTVGSYLLVQDTKTTRMGKHHLCDPEGKTLDEFSKCYKEKKHGPLDAVHDFLAQEPAGVWEQDKKREYMMYSQHADGWLKRLK</sequence>
<evidence type="ECO:0000313" key="4">
    <source>
        <dbReference type="EMBL" id="KAI7839542.1"/>
    </source>
</evidence>
<organism evidence="4 5">
    <name type="scientific">Chlorella ohadii</name>
    <dbReference type="NCBI Taxonomy" id="2649997"/>
    <lineage>
        <taxon>Eukaryota</taxon>
        <taxon>Viridiplantae</taxon>
        <taxon>Chlorophyta</taxon>
        <taxon>core chlorophytes</taxon>
        <taxon>Trebouxiophyceae</taxon>
        <taxon>Chlorellales</taxon>
        <taxon>Chlorellaceae</taxon>
        <taxon>Chlorella clade</taxon>
        <taxon>Chlorella</taxon>
    </lineage>
</organism>
<dbReference type="PANTHER" id="PTHR40048">
    <property type="entry name" value="RHAMNOSYL O-METHYLTRANSFERASE"/>
    <property type="match status" value="1"/>
</dbReference>
<evidence type="ECO:0000256" key="2">
    <source>
        <dbReference type="ARBA" id="ARBA00022679"/>
    </source>
</evidence>
<proteinExistence type="predicted"/>
<dbReference type="Gene3D" id="3.40.50.150">
    <property type="entry name" value="Vaccinia Virus protein VP39"/>
    <property type="match status" value="1"/>
</dbReference>
<comment type="caution">
    <text evidence="4">The sequence shown here is derived from an EMBL/GenBank/DDBJ whole genome shotgun (WGS) entry which is preliminary data.</text>
</comment>
<dbReference type="EMBL" id="JADXDR010000099">
    <property type="protein sequence ID" value="KAI7839542.1"/>
    <property type="molecule type" value="Genomic_DNA"/>
</dbReference>
<dbReference type="InterPro" id="IPR007072">
    <property type="entry name" value="RNMT_CmcI"/>
</dbReference>
<dbReference type="PANTHER" id="PTHR40048:SF1">
    <property type="entry name" value="RHAMNOSYL O-METHYLTRANSFERASE"/>
    <property type="match status" value="1"/>
</dbReference>
<dbReference type="Proteomes" id="UP001205105">
    <property type="component" value="Unassembled WGS sequence"/>
</dbReference>
<keyword evidence="1" id="KW-0489">Methyltransferase</keyword>
<dbReference type="GO" id="GO:0032259">
    <property type="term" value="P:methylation"/>
    <property type="evidence" value="ECO:0007669"/>
    <property type="project" value="UniProtKB-KW"/>
</dbReference>
<dbReference type="GO" id="GO:0008168">
    <property type="term" value="F:methyltransferase activity"/>
    <property type="evidence" value="ECO:0007669"/>
    <property type="project" value="UniProtKB-KW"/>
</dbReference>
<name>A0AAD5H4Z5_9CHLO</name>
<keyword evidence="5" id="KW-1185">Reference proteome</keyword>
<keyword evidence="2" id="KW-0808">Transferase</keyword>
<protein>
    <submittedName>
        <fullName evidence="4">Uncharacterized protein</fullName>
    </submittedName>
</protein>
<keyword evidence="3" id="KW-0472">Membrane</keyword>
<gene>
    <name evidence="4" type="ORF">COHA_006724</name>
</gene>
<dbReference type="GO" id="GO:0008610">
    <property type="term" value="P:lipid biosynthetic process"/>
    <property type="evidence" value="ECO:0007669"/>
    <property type="project" value="InterPro"/>
</dbReference>
<accession>A0AAD5H4Z5</accession>
<dbReference type="GO" id="GO:0005886">
    <property type="term" value="C:plasma membrane"/>
    <property type="evidence" value="ECO:0007669"/>
    <property type="project" value="TreeGrafter"/>
</dbReference>
<dbReference type="InterPro" id="IPR029063">
    <property type="entry name" value="SAM-dependent_MTases_sf"/>
</dbReference>
<keyword evidence="3" id="KW-0812">Transmembrane</keyword>
<dbReference type="Pfam" id="PF04989">
    <property type="entry name" value="RMNT_CmcI"/>
    <property type="match status" value="1"/>
</dbReference>
<reference evidence="4" key="1">
    <citation type="submission" date="2020-11" db="EMBL/GenBank/DDBJ databases">
        <title>Chlorella ohadii genome sequencing and assembly.</title>
        <authorList>
            <person name="Murik O."/>
            <person name="Treves H."/>
            <person name="Kedem I."/>
            <person name="Shotland Y."/>
            <person name="Kaplan A."/>
        </authorList>
    </citation>
    <scope>NUCLEOTIDE SEQUENCE</scope>
    <source>
        <strain evidence="4">1</strain>
    </source>
</reference>
<evidence type="ECO:0000256" key="3">
    <source>
        <dbReference type="SAM" id="Phobius"/>
    </source>
</evidence>
<evidence type="ECO:0000313" key="5">
    <source>
        <dbReference type="Proteomes" id="UP001205105"/>
    </source>
</evidence>
<keyword evidence="3" id="KW-1133">Transmembrane helix</keyword>